<dbReference type="PANTHER" id="PTHR30053">
    <property type="entry name" value="ELONGATION FACTOR P"/>
    <property type="match status" value="1"/>
</dbReference>
<reference evidence="13 14" key="1">
    <citation type="submission" date="2011-01" db="EMBL/GenBank/DDBJ databases">
        <authorList>
            <person name="Muzny D."/>
            <person name="Qin X."/>
            <person name="Buhay C."/>
            <person name="Dugan-Rocha S."/>
            <person name="Ding Y."/>
            <person name="Chen G."/>
            <person name="Hawes A."/>
            <person name="Holder M."/>
            <person name="Jhangiani S."/>
            <person name="Johnson A."/>
            <person name="Khan Z."/>
            <person name="Li Z."/>
            <person name="Liu W."/>
            <person name="Liu X."/>
            <person name="Perez L."/>
            <person name="Shen H."/>
            <person name="Wang Q."/>
            <person name="Watt J."/>
            <person name="Xi L."/>
            <person name="Xin Y."/>
            <person name="Zhou J."/>
            <person name="Deng J."/>
            <person name="Jiang H."/>
            <person name="Liu Y."/>
            <person name="Qu J."/>
            <person name="Song X.-Z."/>
            <person name="Zhang L."/>
            <person name="Villasana D."/>
            <person name="Johnson A."/>
            <person name="Liu J."/>
            <person name="Liyanage D."/>
            <person name="Lorensuhewa L."/>
            <person name="Robinson T."/>
            <person name="Song A."/>
            <person name="Song B.-B."/>
            <person name="Dinh H."/>
            <person name="Thornton R."/>
            <person name="Coyle M."/>
            <person name="Francisco L."/>
            <person name="Jackson L."/>
            <person name="Javaid M."/>
            <person name="Korchina V."/>
            <person name="Kovar C."/>
            <person name="Mata R."/>
            <person name="Mathew T."/>
            <person name="Ngo R."/>
            <person name="Nguyen L."/>
            <person name="Nguyen N."/>
            <person name="Okwuonu G."/>
            <person name="Ongeri F."/>
            <person name="Pham C."/>
            <person name="Simmons D."/>
            <person name="Wilczek-Boney K."/>
            <person name="Hale W."/>
            <person name="Jakkamsetti A."/>
            <person name="Pham P."/>
            <person name="Ruth R."/>
            <person name="San Lucas F."/>
            <person name="Warren J."/>
            <person name="Zhang J."/>
            <person name="Zhao Z."/>
            <person name="Zhou C."/>
            <person name="Zhu D."/>
            <person name="Lee S."/>
            <person name="Bess C."/>
            <person name="Blankenburg K."/>
            <person name="Forbes L."/>
            <person name="Fu Q."/>
            <person name="Gubbala S."/>
            <person name="Hirani K."/>
            <person name="Jayaseelan J.C."/>
            <person name="Lara F."/>
            <person name="Munidasa M."/>
            <person name="Palculict T."/>
            <person name="Patil S."/>
            <person name="Pu L.-L."/>
            <person name="Saada N."/>
            <person name="Tang L."/>
            <person name="Weissenberger G."/>
            <person name="Zhu Y."/>
            <person name="Hemphill L."/>
            <person name="Shang Y."/>
            <person name="Youmans B."/>
            <person name="Ayvaz T."/>
            <person name="Ross M."/>
            <person name="Santibanez J."/>
            <person name="Aqrawi P."/>
            <person name="Gross S."/>
            <person name="Joshi V."/>
            <person name="Fowler G."/>
            <person name="Nazareth L."/>
            <person name="Reid J."/>
            <person name="Worley K."/>
            <person name="Petrosino J."/>
            <person name="Highlander S."/>
            <person name="Gibbs R."/>
        </authorList>
    </citation>
    <scope>NUCLEOTIDE SEQUENCE [LARGE SCALE GENOMIC DNA]</scope>
    <source>
        <strain evidence="13 14">ATCC 25644</strain>
    </source>
</reference>
<evidence type="ECO:0000256" key="6">
    <source>
        <dbReference type="ARBA" id="ARBA00022917"/>
    </source>
</evidence>
<dbReference type="GO" id="GO:0003746">
    <property type="term" value="F:translation elongation factor activity"/>
    <property type="evidence" value="ECO:0007669"/>
    <property type="project" value="UniProtKB-UniRule"/>
</dbReference>
<sequence>MYVIFGRVCKEFLLVHKSEEDHQMISVNEFKNGLTITVDGELWRVVEFQHVKPGKGSAFVRSKLKNLRTGAVQEKTFRAGEKVEQAQIDRRKMQYLYADGNNYVFMDTETYEQLELPGEELTEELKYLKENMVVSVIMYGAETLGIELPNTVDLTVQATEPGIKGDTASGGSKPATMETGLVVQVPFFVNEGDVLTINTVDGSYISRAN</sequence>
<dbReference type="InterPro" id="IPR011768">
    <property type="entry name" value="Transl_elongation_fac_P"/>
</dbReference>
<evidence type="ECO:0000256" key="10">
    <source>
        <dbReference type="RuleBase" id="RU004389"/>
    </source>
</evidence>
<dbReference type="InterPro" id="IPR013852">
    <property type="entry name" value="Transl_elong_P/YeiP_CS"/>
</dbReference>
<organism evidence="13 14">
    <name type="scientific">Ligilactobacillus ruminis ATCC 25644</name>
    <dbReference type="NCBI Taxonomy" id="525362"/>
    <lineage>
        <taxon>Bacteria</taxon>
        <taxon>Bacillati</taxon>
        <taxon>Bacillota</taxon>
        <taxon>Bacilli</taxon>
        <taxon>Lactobacillales</taxon>
        <taxon>Lactobacillaceae</taxon>
        <taxon>Ligilactobacillus</taxon>
    </lineage>
</organism>
<dbReference type="HOGENOM" id="CLU_074944_0_1_9"/>
<dbReference type="InterPro" id="IPR020599">
    <property type="entry name" value="Transl_elong_fac_P/YeiP"/>
</dbReference>
<evidence type="ECO:0000256" key="4">
    <source>
        <dbReference type="ARBA" id="ARBA00022490"/>
    </source>
</evidence>
<dbReference type="Pfam" id="PF08207">
    <property type="entry name" value="EFP_N"/>
    <property type="match status" value="1"/>
</dbReference>
<name>E7FRH4_9LACO</name>
<comment type="subcellular location">
    <subcellularLocation>
        <location evidence="1 8">Cytoplasm</location>
    </subcellularLocation>
</comment>
<dbReference type="Pfam" id="PF01132">
    <property type="entry name" value="EFP"/>
    <property type="match status" value="1"/>
</dbReference>
<evidence type="ECO:0000259" key="12">
    <source>
        <dbReference type="SMART" id="SM01185"/>
    </source>
</evidence>
<dbReference type="HAMAP" id="MF_00141">
    <property type="entry name" value="EF_P"/>
    <property type="match status" value="1"/>
</dbReference>
<evidence type="ECO:0000256" key="7">
    <source>
        <dbReference type="ARBA" id="ARBA00025469"/>
    </source>
</evidence>
<dbReference type="NCBIfam" id="TIGR00038">
    <property type="entry name" value="efp"/>
    <property type="match status" value="1"/>
</dbReference>
<evidence type="ECO:0000313" key="13">
    <source>
        <dbReference type="EMBL" id="EFZ34561.1"/>
    </source>
</evidence>
<dbReference type="InterPro" id="IPR014722">
    <property type="entry name" value="Rib_uL2_dom2"/>
</dbReference>
<evidence type="ECO:0000256" key="8">
    <source>
        <dbReference type="HAMAP-Rule" id="MF_00141"/>
    </source>
</evidence>
<dbReference type="FunFam" id="2.40.50.140:FF:000004">
    <property type="entry name" value="Elongation factor P"/>
    <property type="match status" value="1"/>
</dbReference>
<comment type="function">
    <text evidence="7 8">Involved in peptide bond synthesis. Stimulates efficient translation and peptide-bond synthesis on native or reconstituted 70S ribosomes in vitro. Probably functions indirectly by altering the affinity of the ribosome for aminoacyl-tRNA, thus increasing their reactivity as acceptors for peptidyl transferase.</text>
</comment>
<dbReference type="FunFam" id="2.40.50.140:FF:000009">
    <property type="entry name" value="Elongation factor P"/>
    <property type="match status" value="1"/>
</dbReference>
<evidence type="ECO:0000256" key="9">
    <source>
        <dbReference type="NCBIfam" id="TIGR00038"/>
    </source>
</evidence>
<proteinExistence type="inferred from homology"/>
<dbReference type="CDD" id="cd04470">
    <property type="entry name" value="S1_EF-P_repeat_1"/>
    <property type="match status" value="1"/>
</dbReference>
<dbReference type="AlphaFoldDB" id="E7FRH4"/>
<comment type="caution">
    <text evidence="13">The sequence shown here is derived from an EMBL/GenBank/DDBJ whole genome shotgun (WGS) entry which is preliminary data.</text>
</comment>
<dbReference type="Pfam" id="PF09285">
    <property type="entry name" value="Elong-fact-P_C"/>
    <property type="match status" value="1"/>
</dbReference>
<dbReference type="SUPFAM" id="SSF50249">
    <property type="entry name" value="Nucleic acid-binding proteins"/>
    <property type="match status" value="2"/>
</dbReference>
<keyword evidence="6 8" id="KW-0648">Protein biosynthesis</keyword>
<accession>E7FRH4</accession>
<evidence type="ECO:0000256" key="1">
    <source>
        <dbReference type="ARBA" id="ARBA00004496"/>
    </source>
</evidence>
<dbReference type="PROSITE" id="PS01275">
    <property type="entry name" value="EFP"/>
    <property type="match status" value="1"/>
</dbReference>
<keyword evidence="5 8" id="KW-0251">Elongation factor</keyword>
<dbReference type="Gene3D" id="2.30.30.30">
    <property type="match status" value="1"/>
</dbReference>
<dbReference type="FunFam" id="2.30.30.30:FF:000003">
    <property type="entry name" value="Elongation factor P"/>
    <property type="match status" value="1"/>
</dbReference>
<dbReference type="UniPathway" id="UPA00345"/>
<dbReference type="PANTHER" id="PTHR30053:SF12">
    <property type="entry name" value="ELONGATION FACTOR P (EF-P) FAMILY PROTEIN"/>
    <property type="match status" value="1"/>
</dbReference>
<gene>
    <name evidence="8 13" type="primary">efp</name>
    <name evidence="13" type="ORF">HMPREF0542_11501</name>
</gene>
<protein>
    <recommendedName>
        <fullName evidence="8 9">Elongation factor P</fullName>
        <shortName evidence="8">EF-P</shortName>
    </recommendedName>
</protein>
<feature type="domain" description="Translation elongation factor P/YeiP central" evidence="12">
    <location>
        <begin position="90"/>
        <end position="144"/>
    </location>
</feature>
<evidence type="ECO:0000313" key="14">
    <source>
        <dbReference type="Proteomes" id="UP000004099"/>
    </source>
</evidence>
<evidence type="ECO:0000256" key="2">
    <source>
        <dbReference type="ARBA" id="ARBA00004815"/>
    </source>
</evidence>
<evidence type="ECO:0000256" key="3">
    <source>
        <dbReference type="ARBA" id="ARBA00009479"/>
    </source>
</evidence>
<dbReference type="InterPro" id="IPR012340">
    <property type="entry name" value="NA-bd_OB-fold"/>
</dbReference>
<dbReference type="InterPro" id="IPR015365">
    <property type="entry name" value="Elong-fact-P_C"/>
</dbReference>
<comment type="similarity">
    <text evidence="3 8 10">Belongs to the elongation factor P family.</text>
</comment>
<dbReference type="EMBL" id="ACGS02000041">
    <property type="protein sequence ID" value="EFZ34561.1"/>
    <property type="molecule type" value="Genomic_DNA"/>
</dbReference>
<dbReference type="GO" id="GO:0043043">
    <property type="term" value="P:peptide biosynthetic process"/>
    <property type="evidence" value="ECO:0007669"/>
    <property type="project" value="InterPro"/>
</dbReference>
<evidence type="ECO:0000259" key="11">
    <source>
        <dbReference type="SMART" id="SM00841"/>
    </source>
</evidence>
<comment type="pathway">
    <text evidence="2 8">Protein biosynthesis; polypeptide chain elongation.</text>
</comment>
<evidence type="ECO:0000256" key="5">
    <source>
        <dbReference type="ARBA" id="ARBA00022768"/>
    </source>
</evidence>
<dbReference type="GO" id="GO:0005829">
    <property type="term" value="C:cytosol"/>
    <property type="evidence" value="ECO:0007669"/>
    <property type="project" value="UniProtKB-ARBA"/>
</dbReference>
<keyword evidence="4 8" id="KW-0963">Cytoplasm</keyword>
<dbReference type="InterPro" id="IPR013185">
    <property type="entry name" value="Transl_elong_KOW-like"/>
</dbReference>
<dbReference type="CDD" id="cd05794">
    <property type="entry name" value="S1_EF-P_repeat_2"/>
    <property type="match status" value="1"/>
</dbReference>
<dbReference type="Proteomes" id="UP000004099">
    <property type="component" value="Unassembled WGS sequence"/>
</dbReference>
<feature type="domain" description="Elongation factor P C-terminal" evidence="11">
    <location>
        <begin position="152"/>
        <end position="207"/>
    </location>
</feature>
<dbReference type="SUPFAM" id="SSF50104">
    <property type="entry name" value="Translation proteins SH3-like domain"/>
    <property type="match status" value="1"/>
</dbReference>
<dbReference type="SMART" id="SM00841">
    <property type="entry name" value="Elong-fact-P_C"/>
    <property type="match status" value="1"/>
</dbReference>
<dbReference type="PIRSF" id="PIRSF005901">
    <property type="entry name" value="EF-P"/>
    <property type="match status" value="1"/>
</dbReference>
<dbReference type="NCBIfam" id="NF001810">
    <property type="entry name" value="PRK00529.1"/>
    <property type="match status" value="1"/>
</dbReference>
<dbReference type="InterPro" id="IPR001059">
    <property type="entry name" value="Transl_elong_P/YeiP_cen"/>
</dbReference>
<dbReference type="InterPro" id="IPR008991">
    <property type="entry name" value="Translation_prot_SH3-like_sf"/>
</dbReference>
<dbReference type="SMART" id="SM01185">
    <property type="entry name" value="EFP"/>
    <property type="match status" value="1"/>
</dbReference>
<dbReference type="Gene3D" id="2.40.50.140">
    <property type="entry name" value="Nucleic acid-binding proteins"/>
    <property type="match status" value="2"/>
</dbReference>